<feature type="transmembrane region" description="Helical" evidence="1">
    <location>
        <begin position="40"/>
        <end position="60"/>
    </location>
</feature>
<organism evidence="2 3">
    <name type="scientific">Campylobacter mucosalis CCUG 21559</name>
    <dbReference type="NCBI Taxonomy" id="1032067"/>
    <lineage>
        <taxon>Bacteria</taxon>
        <taxon>Pseudomonadati</taxon>
        <taxon>Campylobacterota</taxon>
        <taxon>Epsilonproteobacteria</taxon>
        <taxon>Campylobacterales</taxon>
        <taxon>Campylobacteraceae</taxon>
        <taxon>Campylobacter</taxon>
    </lineage>
</organism>
<protein>
    <submittedName>
        <fullName evidence="2">Uncharacterized protein</fullName>
    </submittedName>
</protein>
<dbReference type="RefSeq" id="WP_034966929.1">
    <property type="nucleotide sequence ID" value="NZ_CP012542.1"/>
</dbReference>
<proteinExistence type="predicted"/>
<reference evidence="2 3" key="1">
    <citation type="submission" date="2016-07" db="EMBL/GenBank/DDBJ databases">
        <title>Comparative genomics of the Campylobacter concisus group.</title>
        <authorList>
            <person name="Miller W.G."/>
            <person name="Yee E."/>
            <person name="Chapman M.H."/>
            <person name="Huynh S."/>
            <person name="Bono J.L."/>
            <person name="On S.L.W."/>
            <person name="StLeger J."/>
            <person name="Foster G."/>
            <person name="Parker C.T."/>
        </authorList>
    </citation>
    <scope>NUCLEOTIDE SEQUENCE [LARGE SCALE GENOMIC DNA]</scope>
    <source>
        <strain evidence="2 3">CCUG 21559</strain>
    </source>
</reference>
<name>A0A6G5QHS7_9BACT</name>
<accession>A0A6G5QHS7</accession>
<keyword evidence="1" id="KW-0472">Membrane</keyword>
<dbReference type="AlphaFoldDB" id="A0A6G5QHS7"/>
<feature type="transmembrane region" description="Helical" evidence="1">
    <location>
        <begin position="16"/>
        <end position="34"/>
    </location>
</feature>
<dbReference type="EMBL" id="CP012542">
    <property type="protein sequence ID" value="QCD45182.1"/>
    <property type="molecule type" value="Genomic_DNA"/>
</dbReference>
<sequence length="75" mass="8631">MSRKDKLQNEIDTLKTKLSITFSAILAVLGWYGGTFDFSVVKFLLALFGLVPLCAFYYLTERKFKEKNEKIGDMK</sequence>
<keyword evidence="1" id="KW-1133">Transmembrane helix</keyword>
<dbReference type="Proteomes" id="UP000503264">
    <property type="component" value="Chromosome"/>
</dbReference>
<evidence type="ECO:0000256" key="1">
    <source>
        <dbReference type="SAM" id="Phobius"/>
    </source>
</evidence>
<evidence type="ECO:0000313" key="3">
    <source>
        <dbReference type="Proteomes" id="UP000503264"/>
    </source>
</evidence>
<keyword evidence="3" id="KW-1185">Reference proteome</keyword>
<gene>
    <name evidence="2" type="ORF">CMUC_1418</name>
</gene>
<keyword evidence="1" id="KW-0812">Transmembrane</keyword>
<evidence type="ECO:0000313" key="2">
    <source>
        <dbReference type="EMBL" id="QCD45182.1"/>
    </source>
</evidence>